<reference evidence="1" key="1">
    <citation type="journal article" date="2020" name="mSystems">
        <title>Genome- and Community-Level Interaction Insights into Carbon Utilization and Element Cycling Functions of Hydrothermarchaeota in Hydrothermal Sediment.</title>
        <authorList>
            <person name="Zhou Z."/>
            <person name="Liu Y."/>
            <person name="Xu W."/>
            <person name="Pan J."/>
            <person name="Luo Z.H."/>
            <person name="Li M."/>
        </authorList>
    </citation>
    <scope>NUCLEOTIDE SEQUENCE [LARGE SCALE GENOMIC DNA]</scope>
    <source>
        <strain evidence="1">SpSt-132</strain>
    </source>
</reference>
<accession>A0A7C2ZLA3</accession>
<comment type="caution">
    <text evidence="1">The sequence shown here is derived from an EMBL/GenBank/DDBJ whole genome shotgun (WGS) entry which is preliminary data.</text>
</comment>
<organism evidence="1">
    <name type="scientific">Hydrogenobacter sp</name>
    <dbReference type="NCBI Taxonomy" id="2152829"/>
    <lineage>
        <taxon>Bacteria</taxon>
        <taxon>Pseudomonadati</taxon>
        <taxon>Aquificota</taxon>
        <taxon>Aquificia</taxon>
        <taxon>Aquificales</taxon>
        <taxon>Aquificaceae</taxon>
        <taxon>Hydrogenobacter</taxon>
    </lineage>
</organism>
<proteinExistence type="predicted"/>
<name>A0A7C2ZLA3_9AQUI</name>
<dbReference type="AlphaFoldDB" id="A0A7C2ZLA3"/>
<dbReference type="EMBL" id="DSFP01000068">
    <property type="protein sequence ID" value="HEW46645.1"/>
    <property type="molecule type" value="Genomic_DNA"/>
</dbReference>
<protein>
    <submittedName>
        <fullName evidence="1">Uncharacterized protein</fullName>
    </submittedName>
</protein>
<sequence length="235" mass="27240">MKTNRALTFSSDENMYAYSFKNTLKGYVVVGRVGGEGNYDGFVLWLDRNLKPLKILRTNWEGNDYLRYTDGRWAVGRVEVGGDSEGLLIDIKSLKAFAHRRQGFDYFRYIHPTKNLIMGEAEDKDTIRKALVVHGHKGQLIGEGFSAIRFYDAKSKTAYGYTYMGKFAYAIRIKKPFGNTLSYNVQTLRFEWRDYKFLPTKESIGFEPIHISSFNVSYKWKDCEGIKHLKNDEKD</sequence>
<gene>
    <name evidence="1" type="ORF">ENO47_08305</name>
</gene>
<evidence type="ECO:0000313" key="1">
    <source>
        <dbReference type="EMBL" id="HEW46645.1"/>
    </source>
</evidence>